<dbReference type="SUPFAM" id="SSF52540">
    <property type="entry name" value="P-loop containing nucleoside triphosphate hydrolases"/>
    <property type="match status" value="2"/>
</dbReference>
<dbReference type="Pfam" id="PF13476">
    <property type="entry name" value="AAA_23"/>
    <property type="match status" value="1"/>
</dbReference>
<dbReference type="Gene3D" id="3.40.50.300">
    <property type="entry name" value="P-loop containing nucleotide triphosphate hydrolases"/>
    <property type="match status" value="2"/>
</dbReference>
<proteinExistence type="predicted"/>
<feature type="coiled-coil region" evidence="1">
    <location>
        <begin position="436"/>
        <end position="496"/>
    </location>
</feature>
<keyword evidence="2" id="KW-1133">Transmembrane helix</keyword>
<comment type="caution">
    <text evidence="4">The sequence shown here is derived from an EMBL/GenBank/DDBJ whole genome shotgun (WGS) entry which is preliminary data.</text>
</comment>
<evidence type="ECO:0000313" key="4">
    <source>
        <dbReference type="EMBL" id="TGN14311.1"/>
    </source>
</evidence>
<dbReference type="RefSeq" id="WP_135762789.1">
    <property type="nucleotide sequence ID" value="NZ_RQHV01000007.1"/>
</dbReference>
<dbReference type="EMBL" id="RQHV01000007">
    <property type="protein sequence ID" value="TGN14311.1"/>
    <property type="molecule type" value="Genomic_DNA"/>
</dbReference>
<dbReference type="InterPro" id="IPR027417">
    <property type="entry name" value="P-loop_NTPase"/>
</dbReference>
<dbReference type="PANTHER" id="PTHR41259:SF1">
    <property type="entry name" value="DOUBLE-STRAND BREAK REPAIR RAD50 ATPASE, PUTATIVE-RELATED"/>
    <property type="match status" value="1"/>
</dbReference>
<keyword evidence="2" id="KW-0812">Transmembrane</keyword>
<evidence type="ECO:0000256" key="1">
    <source>
        <dbReference type="SAM" id="Coils"/>
    </source>
</evidence>
<dbReference type="Proteomes" id="UP000298264">
    <property type="component" value="Unassembled WGS sequence"/>
</dbReference>
<accession>A0A4R9LSG7</accession>
<evidence type="ECO:0000256" key="2">
    <source>
        <dbReference type="SAM" id="Phobius"/>
    </source>
</evidence>
<keyword evidence="5" id="KW-1185">Reference proteome</keyword>
<evidence type="ECO:0000313" key="5">
    <source>
        <dbReference type="Proteomes" id="UP000298264"/>
    </source>
</evidence>
<feature type="coiled-coil region" evidence="1">
    <location>
        <begin position="259"/>
        <end position="286"/>
    </location>
</feature>
<organism evidence="4 5">
    <name type="scientific">Leptospira ilyithenensis</name>
    <dbReference type="NCBI Taxonomy" id="2484901"/>
    <lineage>
        <taxon>Bacteria</taxon>
        <taxon>Pseudomonadati</taxon>
        <taxon>Spirochaetota</taxon>
        <taxon>Spirochaetia</taxon>
        <taxon>Leptospirales</taxon>
        <taxon>Leptospiraceae</taxon>
        <taxon>Leptospira</taxon>
    </lineage>
</organism>
<gene>
    <name evidence="4" type="ORF">EHS11_02200</name>
</gene>
<name>A0A4R9LSG7_9LEPT</name>
<feature type="transmembrane region" description="Helical" evidence="2">
    <location>
        <begin position="321"/>
        <end position="342"/>
    </location>
</feature>
<dbReference type="InterPro" id="IPR038729">
    <property type="entry name" value="Rad50/SbcC_AAA"/>
</dbReference>
<evidence type="ECO:0000259" key="3">
    <source>
        <dbReference type="Pfam" id="PF13476"/>
    </source>
</evidence>
<feature type="transmembrane region" description="Helical" evidence="2">
    <location>
        <begin position="348"/>
        <end position="370"/>
    </location>
</feature>
<feature type="domain" description="Rad50/SbcC-type AAA" evidence="3">
    <location>
        <begin position="3"/>
        <end position="213"/>
    </location>
</feature>
<keyword evidence="2" id="KW-0472">Membrane</keyword>
<reference evidence="4" key="1">
    <citation type="journal article" date="2019" name="PLoS Negl. Trop. Dis.">
        <title>Revisiting the worldwide diversity of Leptospira species in the environment.</title>
        <authorList>
            <person name="Vincent A.T."/>
            <person name="Schiettekatte O."/>
            <person name="Bourhy P."/>
            <person name="Veyrier F.J."/>
            <person name="Picardeau M."/>
        </authorList>
    </citation>
    <scope>NUCLEOTIDE SEQUENCE [LARGE SCALE GENOMIC DNA]</scope>
    <source>
        <strain evidence="4">201400974</strain>
    </source>
</reference>
<dbReference type="OrthoDB" id="312458at2"/>
<dbReference type="PANTHER" id="PTHR41259">
    <property type="entry name" value="DOUBLE-STRAND BREAK REPAIR RAD50 ATPASE, PUTATIVE-RELATED"/>
    <property type="match status" value="1"/>
</dbReference>
<feature type="coiled-coil region" evidence="1">
    <location>
        <begin position="135"/>
        <end position="200"/>
    </location>
</feature>
<protein>
    <recommendedName>
        <fullName evidence="3">Rad50/SbcC-type AAA domain-containing protein</fullName>
    </recommendedName>
</protein>
<sequence length="769" mass="88406">MDISLKKFGLFVNKSFSFKRITIFYGGNESGKTTVFDAIVSSLIKVSGTTVYGKKINARYQKDKSVQSSIPAYSISAPSFLHTYAIREGNVQFNLDEDKNKNEVIQVIQNSLFDTGFDPKKLKEKCLESSEKTGIRKAAKNYKSLKESLDKAEADFLRIDRDRMNSLKEWSSIPDLETKKQNLEEELKKMEDFLIQTNARYEILEKKETHSSLDKLYASVLLWEDKSKNISSLKKLLESNSEGLLTSSEKKSSELSFEIKSLKNASEEKEKRIASLSLERQEADKKLNSLSLFEPMARSFEKRLDEILSATIVKTQIIWQVPYIIASISISFIGFIASILSVKDGFTVTPLFIGGLLLVLTGGLVFLLFAKKINIEKDEGSVNAHVKYLSEDMILQTKDTIRPILATKDGIREALKGYFSDLESERRQNQIKEDALISEKNHLTDVLKKIRRLQEEWEETKTITEEILKKSDSISIEEYKDKIRSAKSVLEEFSELDLRLSQIAKEHLTHSIEELKLRIKDKLTNFEKENIPKDFSLDEKNEKSNLKLTIESKKKDKEIKSKEVHELQYSLASLVATSTERLNRILKEWEKSSTDLDQAKKDFDDAELNFSAYQNLAKVFADMDANSGNQMQVLIESLGKRWNELLSGNELRKLEWDDIAKKPSSFDKRNELRDFDNLSTGTQELLSFALRLEYAKRMSGEEKIPWILLDEPFRHMDETRTRSAVNYCLDFLGKEEWNGVFFTFDSNLVKTIQENAKSKNLDCILHELT</sequence>
<keyword evidence="1" id="KW-0175">Coiled coil</keyword>
<dbReference type="AlphaFoldDB" id="A0A4R9LSG7"/>